<sequence length="275" mass="29404">MESPVVAVVTGANRGIGLAICTVLAQTFSSPLILYTASRSGGSLDLRGVSKSRSVDLRPIRLSLTDTASITALKATVESECNGCDILINNAGLYYYRTTISAAERRETLDVNYRGTLKLCEAFIPIMRSNGRIVNLSSQSGRMLYFSQGLQERFLDPSLTLDKLDSLIQEYEQAAASGKAEKMGWPALAYFTSKAAVNATTRILASENPHLLINCCCPGWVATDLGAQAGPPPKTTIDGAKIPLRLAFGNIGGVSGRYWANDSVGGSGDGEIQEW</sequence>
<proteinExistence type="inferred from homology"/>
<dbReference type="OMA" id="YWANDSV"/>
<reference evidence="6" key="1">
    <citation type="journal article" date="2012" name="MBio">
        <title>Comparative genome analysis of Trichophyton rubrum and related dermatophytes reveals candidate genes involved in infection.</title>
        <authorList>
            <person name="Martinez D.A."/>
            <person name="Oliver B.G."/>
            <person name="Graeser Y."/>
            <person name="Goldberg J.M."/>
            <person name="Li W."/>
            <person name="Martinez-Rossi N.M."/>
            <person name="Monod M."/>
            <person name="Shelest E."/>
            <person name="Barton R.C."/>
            <person name="Birch E."/>
            <person name="Brakhage A.A."/>
            <person name="Chen Z."/>
            <person name="Gurr S.J."/>
            <person name="Heiman D."/>
            <person name="Heitman J."/>
            <person name="Kosti I."/>
            <person name="Rossi A."/>
            <person name="Saif S."/>
            <person name="Samalova M."/>
            <person name="Saunders C.W."/>
            <person name="Shea T."/>
            <person name="Summerbell R.C."/>
            <person name="Xu J."/>
            <person name="Young S."/>
            <person name="Zeng Q."/>
            <person name="Birren B.W."/>
            <person name="Cuomo C.A."/>
            <person name="White T.C."/>
        </authorList>
    </citation>
    <scope>NUCLEOTIDE SEQUENCE [LARGE SCALE GENOMIC DNA]</scope>
    <source>
        <strain evidence="6">ATCC MYA-4604 / CBS 118893</strain>
    </source>
</reference>
<dbReference type="OrthoDB" id="191139at2759"/>
<keyword evidence="3" id="KW-0560">Oxidoreductase</keyword>
<protein>
    <submittedName>
        <fullName evidence="5">Carbonyl reductase 1</fullName>
    </submittedName>
</protein>
<evidence type="ECO:0000313" key="5">
    <source>
        <dbReference type="EMBL" id="EFR02682.1"/>
    </source>
</evidence>
<dbReference type="GeneID" id="10028370"/>
<keyword evidence="6" id="KW-1185">Reference proteome</keyword>
<keyword evidence="2" id="KW-0521">NADP</keyword>
<organism evidence="6">
    <name type="scientific">Arthroderma gypseum (strain ATCC MYA-4604 / CBS 118893)</name>
    <name type="common">Microsporum gypseum</name>
    <dbReference type="NCBI Taxonomy" id="535722"/>
    <lineage>
        <taxon>Eukaryota</taxon>
        <taxon>Fungi</taxon>
        <taxon>Dikarya</taxon>
        <taxon>Ascomycota</taxon>
        <taxon>Pezizomycotina</taxon>
        <taxon>Eurotiomycetes</taxon>
        <taxon>Eurotiomycetidae</taxon>
        <taxon>Onygenales</taxon>
        <taxon>Arthrodermataceae</taxon>
        <taxon>Nannizzia</taxon>
    </lineage>
</organism>
<dbReference type="AlphaFoldDB" id="E4UX95"/>
<dbReference type="PANTHER" id="PTHR43963">
    <property type="entry name" value="CARBONYL REDUCTASE 1-RELATED"/>
    <property type="match status" value="1"/>
</dbReference>
<dbReference type="HOGENOM" id="CLU_010194_9_0_1"/>
<name>E4UX95_ARTGP</name>
<dbReference type="Gene3D" id="3.40.50.720">
    <property type="entry name" value="NAD(P)-binding Rossmann-like Domain"/>
    <property type="match status" value="1"/>
</dbReference>
<dbReference type="EMBL" id="DS989825">
    <property type="protein sequence ID" value="EFR02682.1"/>
    <property type="molecule type" value="Genomic_DNA"/>
</dbReference>
<evidence type="ECO:0000256" key="1">
    <source>
        <dbReference type="ARBA" id="ARBA00006484"/>
    </source>
</evidence>
<dbReference type="Proteomes" id="UP000002669">
    <property type="component" value="Unassembled WGS sequence"/>
</dbReference>
<dbReference type="InterPro" id="IPR036291">
    <property type="entry name" value="NAD(P)-bd_dom_sf"/>
</dbReference>
<evidence type="ECO:0000256" key="3">
    <source>
        <dbReference type="ARBA" id="ARBA00023002"/>
    </source>
</evidence>
<comment type="similarity">
    <text evidence="1 4">Belongs to the short-chain dehydrogenases/reductases (SDR) family.</text>
</comment>
<dbReference type="InterPro" id="IPR002347">
    <property type="entry name" value="SDR_fam"/>
</dbReference>
<dbReference type="GO" id="GO:0016491">
    <property type="term" value="F:oxidoreductase activity"/>
    <property type="evidence" value="ECO:0007669"/>
    <property type="project" value="UniProtKB-KW"/>
</dbReference>
<accession>E4UX95</accession>
<dbReference type="VEuPathDB" id="FungiDB:MGYG_05679"/>
<gene>
    <name evidence="5" type="ORF">MGYG_05679</name>
</gene>
<dbReference type="PRINTS" id="PR00081">
    <property type="entry name" value="GDHRDH"/>
</dbReference>
<dbReference type="InParanoid" id="E4UX95"/>
<dbReference type="eggNOG" id="KOG1208">
    <property type="taxonomic scope" value="Eukaryota"/>
</dbReference>
<dbReference type="Pfam" id="PF00106">
    <property type="entry name" value="adh_short"/>
    <property type="match status" value="1"/>
</dbReference>
<dbReference type="STRING" id="535722.E4UX95"/>
<dbReference type="PRINTS" id="PR00080">
    <property type="entry name" value="SDRFAMILY"/>
</dbReference>
<evidence type="ECO:0000256" key="4">
    <source>
        <dbReference type="RuleBase" id="RU000363"/>
    </source>
</evidence>
<dbReference type="PANTHER" id="PTHR43963:SF6">
    <property type="entry name" value="CHAIN DEHYDROGENASE FAMILY PROTEIN, PUTATIVE (AFU_ORTHOLOGUE AFUA_3G15350)-RELATED"/>
    <property type="match status" value="1"/>
</dbReference>
<evidence type="ECO:0000256" key="2">
    <source>
        <dbReference type="ARBA" id="ARBA00022857"/>
    </source>
</evidence>
<evidence type="ECO:0000313" key="6">
    <source>
        <dbReference type="Proteomes" id="UP000002669"/>
    </source>
</evidence>
<dbReference type="SUPFAM" id="SSF51735">
    <property type="entry name" value="NAD(P)-binding Rossmann-fold domains"/>
    <property type="match status" value="1"/>
</dbReference>
<dbReference type="RefSeq" id="XP_003173093.1">
    <property type="nucleotide sequence ID" value="XM_003173045.1"/>
</dbReference>